<comment type="similarity">
    <text evidence="4">Belongs to the GcvP family. N-terminal subunit subfamily.</text>
</comment>
<name>A0A0B5FG41_9BACT</name>
<dbReference type="NCBIfam" id="NF001696">
    <property type="entry name" value="PRK00451.1"/>
    <property type="match status" value="1"/>
</dbReference>
<reference evidence="6 7" key="1">
    <citation type="journal article" date="2015" name="Genome Announc.">
        <title>Genomes of Geoalkalibacter ferrihydriticus Z-0531T and Geoalkalibacter subterraneus Red1T, Two Haloalkaliphilic Metal-Reducing Deltaproteobacteria.</title>
        <authorList>
            <person name="Badalamenti J.P."/>
            <person name="Krajmalnik-Brown R."/>
            <person name="Torres C.I."/>
            <person name="Bond D.R."/>
        </authorList>
    </citation>
    <scope>NUCLEOTIDE SEQUENCE [LARGE SCALE GENOMIC DNA]</scope>
    <source>
        <strain evidence="6 7">Red1</strain>
    </source>
</reference>
<dbReference type="KEGG" id="gsb:GSUB_11700"/>
<dbReference type="CDD" id="cd00613">
    <property type="entry name" value="GDC-P"/>
    <property type="match status" value="1"/>
</dbReference>
<dbReference type="HOGENOM" id="CLU_004620_0_2_7"/>
<keyword evidence="2 4" id="KW-0560">Oxidoreductase</keyword>
<dbReference type="PIRSF" id="PIRSF006815">
    <property type="entry name" value="GcvPA"/>
    <property type="match status" value="1"/>
</dbReference>
<comment type="catalytic activity">
    <reaction evidence="3 4">
        <text>N(6)-[(R)-lipoyl]-L-lysyl-[glycine-cleavage complex H protein] + glycine + H(+) = N(6)-[(R)-S(8)-aminomethyldihydrolipoyl]-L-lysyl-[glycine-cleavage complex H protein] + CO2</text>
        <dbReference type="Rhea" id="RHEA:24304"/>
        <dbReference type="Rhea" id="RHEA-COMP:10494"/>
        <dbReference type="Rhea" id="RHEA-COMP:10495"/>
        <dbReference type="ChEBI" id="CHEBI:15378"/>
        <dbReference type="ChEBI" id="CHEBI:16526"/>
        <dbReference type="ChEBI" id="CHEBI:57305"/>
        <dbReference type="ChEBI" id="CHEBI:83099"/>
        <dbReference type="ChEBI" id="CHEBI:83143"/>
        <dbReference type="EC" id="1.4.4.2"/>
    </reaction>
</comment>
<dbReference type="RefSeq" id="WP_040200933.1">
    <property type="nucleotide sequence ID" value="NZ_CP010311.1"/>
</dbReference>
<comment type="function">
    <text evidence="1 4">The glycine cleavage system catalyzes the degradation of glycine. The P protein binds the alpha-amino group of glycine through its pyridoxal phosphate cofactor; CO(2) is released and the remaining methylamine moiety is then transferred to the lipoamide cofactor of the H protein.</text>
</comment>
<dbReference type="EMBL" id="CP010311">
    <property type="protein sequence ID" value="AJF07092.1"/>
    <property type="molecule type" value="Genomic_DNA"/>
</dbReference>
<dbReference type="Proteomes" id="UP000035036">
    <property type="component" value="Chromosome"/>
</dbReference>
<dbReference type="InterPro" id="IPR020581">
    <property type="entry name" value="GDC_P"/>
</dbReference>
<dbReference type="GO" id="GO:0004375">
    <property type="term" value="F:glycine dehydrogenase (decarboxylating) activity"/>
    <property type="evidence" value="ECO:0007669"/>
    <property type="project" value="UniProtKB-EC"/>
</dbReference>
<dbReference type="InterPro" id="IPR015422">
    <property type="entry name" value="PyrdxlP-dep_Trfase_small"/>
</dbReference>
<evidence type="ECO:0000313" key="6">
    <source>
        <dbReference type="EMBL" id="AJF07092.1"/>
    </source>
</evidence>
<dbReference type="HAMAP" id="MF_00712">
    <property type="entry name" value="GcvPA"/>
    <property type="match status" value="1"/>
</dbReference>
<dbReference type="Pfam" id="PF02347">
    <property type="entry name" value="GDC-P"/>
    <property type="match status" value="1"/>
</dbReference>
<dbReference type="PANTHER" id="PTHR42806">
    <property type="entry name" value="GLYCINE CLEAVAGE SYSTEM P-PROTEIN"/>
    <property type="match status" value="1"/>
</dbReference>
<gene>
    <name evidence="4" type="primary">gcvPA</name>
    <name evidence="6" type="ORF">GSUB_11700</name>
</gene>
<dbReference type="Gene3D" id="3.90.1150.10">
    <property type="entry name" value="Aspartate Aminotransferase, domain 1"/>
    <property type="match status" value="1"/>
</dbReference>
<evidence type="ECO:0000259" key="5">
    <source>
        <dbReference type="Pfam" id="PF02347"/>
    </source>
</evidence>
<dbReference type="InterPro" id="IPR049315">
    <property type="entry name" value="GDC-P_N"/>
</dbReference>
<accession>A0A0B5FG41</accession>
<evidence type="ECO:0000256" key="2">
    <source>
        <dbReference type="ARBA" id="ARBA00023002"/>
    </source>
</evidence>
<dbReference type="InterPro" id="IPR015421">
    <property type="entry name" value="PyrdxlP-dep_Trfase_major"/>
</dbReference>
<dbReference type="GO" id="GO:0009116">
    <property type="term" value="P:nucleoside metabolic process"/>
    <property type="evidence" value="ECO:0007669"/>
    <property type="project" value="InterPro"/>
</dbReference>
<keyword evidence="7" id="KW-1185">Reference proteome</keyword>
<dbReference type="AlphaFoldDB" id="A0A0B5FG41"/>
<dbReference type="OrthoDB" id="9801272at2"/>
<feature type="domain" description="Glycine cleavage system P-protein N-terminal" evidence="5">
    <location>
        <begin position="1"/>
        <end position="443"/>
    </location>
</feature>
<evidence type="ECO:0000256" key="4">
    <source>
        <dbReference type="HAMAP-Rule" id="MF_00712"/>
    </source>
</evidence>
<dbReference type="InterPro" id="IPR015424">
    <property type="entry name" value="PyrdxlP-dep_Trfase"/>
</dbReference>
<dbReference type="Gene3D" id="3.40.640.10">
    <property type="entry name" value="Type I PLP-dependent aspartate aminotransferase-like (Major domain)"/>
    <property type="match status" value="1"/>
</dbReference>
<dbReference type="EC" id="1.4.4.2" evidence="4"/>
<evidence type="ECO:0000313" key="7">
    <source>
        <dbReference type="Proteomes" id="UP000035036"/>
    </source>
</evidence>
<dbReference type="PANTHER" id="PTHR42806:SF1">
    <property type="entry name" value="GLYCINE DEHYDROGENASE (DECARBOXYLATING)"/>
    <property type="match status" value="1"/>
</dbReference>
<dbReference type="STRING" id="483547.GSUB_11700"/>
<proteinExistence type="inferred from homology"/>
<protein>
    <recommendedName>
        <fullName evidence="4">Probable glycine dehydrogenase (decarboxylating) subunit 1</fullName>
        <ecNumber evidence="4">1.4.4.2</ecNumber>
    </recommendedName>
    <alternativeName>
        <fullName evidence="4">Glycine cleavage system P-protein subunit 1</fullName>
    </alternativeName>
    <alternativeName>
        <fullName evidence="4">Glycine decarboxylase subunit 1</fullName>
    </alternativeName>
    <alternativeName>
        <fullName evidence="4">Glycine dehydrogenase (aminomethyl-transferring) subunit 1</fullName>
    </alternativeName>
</protein>
<evidence type="ECO:0000256" key="3">
    <source>
        <dbReference type="ARBA" id="ARBA00049026"/>
    </source>
</evidence>
<comment type="subunit">
    <text evidence="4">The glycine cleavage system is composed of four proteins: P, T, L and H. In this organism, the P 'protein' is a heterodimer of two subunits.</text>
</comment>
<dbReference type="InterPro" id="IPR023010">
    <property type="entry name" value="GcvPA"/>
</dbReference>
<organism evidence="6 7">
    <name type="scientific">Geoalkalibacter subterraneus</name>
    <dbReference type="NCBI Taxonomy" id="483547"/>
    <lineage>
        <taxon>Bacteria</taxon>
        <taxon>Pseudomonadati</taxon>
        <taxon>Thermodesulfobacteriota</taxon>
        <taxon>Desulfuromonadia</taxon>
        <taxon>Desulfuromonadales</taxon>
        <taxon>Geoalkalibacteraceae</taxon>
        <taxon>Geoalkalibacter</taxon>
    </lineage>
</organism>
<dbReference type="SUPFAM" id="SSF53383">
    <property type="entry name" value="PLP-dependent transferases"/>
    <property type="match status" value="1"/>
</dbReference>
<sequence>MRYIPHNEEDVLRMLDAIGVDTLESLFEEVPSSLRHDAPLNLPAARAESDLLAELARIARCNGAGGTYRAFLGAGAYDHFIPAVVDHLLSRSEFYTAYTPYQPEISQGTLQAIFEFQTLICQLTGMGVANASMYDGASSCAEAVLMACRVTRRRKVILSRALHPDYLETIRTYGRYLDMEWVDLPFGEDGAFDPDALSRLLDEECAAVVVGYPNFFGVMEDLATVSRLAHEHDARLVVAVQEPLSLGLFKSPGELGADIVVGEGQSFGLPLSYGGPYLGFFAARESDVRNLPGRLVGETVDTEGRRGFVLTLATREQHIRREKATSNICSNQGLCALAATIYLALLGRQGLPELARHNYSKACYARERIAAVDGYSLPFNAPVFNEFVVEGPRAAEGILQKLQERDILGGVALSPWFPDMSNRFLVCVTERNCREDIDAFVEALSGGEA</sequence>
<evidence type="ECO:0000256" key="1">
    <source>
        <dbReference type="ARBA" id="ARBA00003788"/>
    </source>
</evidence>
<dbReference type="GO" id="GO:0019464">
    <property type="term" value="P:glycine decarboxylation via glycine cleavage system"/>
    <property type="evidence" value="ECO:0007669"/>
    <property type="project" value="UniProtKB-UniRule"/>
</dbReference>